<reference evidence="1" key="1">
    <citation type="submission" date="2021-03" db="EMBL/GenBank/DDBJ databases">
        <authorList>
            <consortium name="DOE Joint Genome Institute"/>
            <person name="Ahrendt S."/>
            <person name="Looney B.P."/>
            <person name="Miyauchi S."/>
            <person name="Morin E."/>
            <person name="Drula E."/>
            <person name="Courty P.E."/>
            <person name="Chicoki N."/>
            <person name="Fauchery L."/>
            <person name="Kohler A."/>
            <person name="Kuo A."/>
            <person name="Labutti K."/>
            <person name="Pangilinan J."/>
            <person name="Lipzen A."/>
            <person name="Riley R."/>
            <person name="Andreopoulos W."/>
            <person name="He G."/>
            <person name="Johnson J."/>
            <person name="Barry K.W."/>
            <person name="Grigoriev I.V."/>
            <person name="Nagy L."/>
            <person name="Hibbett D."/>
            <person name="Henrissat B."/>
            <person name="Matheny P.B."/>
            <person name="Labbe J."/>
            <person name="Martin F."/>
        </authorList>
    </citation>
    <scope>NUCLEOTIDE SEQUENCE</scope>
    <source>
        <strain evidence="1">HHB10654</strain>
    </source>
</reference>
<proteinExistence type="predicted"/>
<dbReference type="Proteomes" id="UP000814140">
    <property type="component" value="Unassembled WGS sequence"/>
</dbReference>
<dbReference type="EMBL" id="MU277257">
    <property type="protein sequence ID" value="KAI0056849.1"/>
    <property type="molecule type" value="Genomic_DNA"/>
</dbReference>
<comment type="caution">
    <text evidence="1">The sequence shown here is derived from an EMBL/GenBank/DDBJ whole genome shotgun (WGS) entry which is preliminary data.</text>
</comment>
<sequence>MACLGPVVHFRPGQSSSKLRSLQQQMSENIPTLAAATDVDSTEIYVSPTLRLADICISSDTYRPSRTLDLLIDNYQRTAVFQSRKTFHELRWAVRPPVVISSSSLLSVQPYEARSLLSALARRKVESVTILGDTILQACTKGSGDKYEYIQSGDGFRVTLGILVQKNIPEDAKSGTLSKSEGLSALSPARQASEPFYGPHPAPNVFKQSSDILVSMQSAFHPQMKDPVGEALAALEHVNKAMPAGGLDEDLQELCERMLESLTYLAQPEFSSRLRLESKTIDAYLTLIKNTALFSEDYMRPEAKTKVSMLESRQGLLQKANMWYGRLRRNFEAHKNSSPDVVFYVRTDVEATSRLDEVVADNASESGSFTGAEDDKISNLLSPLFIPNDLAISRCMEGTRDAILQEALAWLNDEEAPNVLWICGAPGSGKTALSWSLVSEIESRQRNGCSFFCGRSNADPIHVWRTVAYNLTWFNPALKATISNVLSNLGENESPSSVPLAFEKLVAGPLKAHVAESIAKSPVVLIDGLDQCARREPETKEFLQTLASWLELPSKFKLIVTSRIEDDIFSTFDGKHLKKMELPLGDHADASADIHTYIQRRAAIIKKQDDSLPIRWPGSDQVATLVKHADGLFLWAAAAMDLVEKGPDPERQLSLLVAGGTTMKLDTVDAVYRGVLTLACPTGEPDLAFHAIMGAIAFAKSPLSLDDLRHLLPDRLATPVPSFDITKLRAVLTVTEGRKGLSITHKSFVDYLVDSKRCGKPFVIDRTQTNRKLAFACLKLMLNKPGGLMFNIAGIASSHSPNEVTPEANKTSNTPLVSTHLSYACRYWVEHLHDTTDRQDIELLSLLKVFFHTHLLHWLEVASINNILDQVPALLTMAANWLEPADPQLSSFAAEASRFALNFMDPMALSVPHIYLSAFPFLPKESTLAQQYQGQFSKTLRVVDEHGIRWPPLRSAFSTKTYIYSLALSPDGTRIAGGGSGNELQIWQIATGQLISSFAGHVGSITAVAFSRSGKWIISGSSDRTLGMWDVETRSLVHERLEEGGHTDWLRSVAMSNDETKIVSGSDDQTVRLWSFETGKQLFEPFRHKDWVRCVVFTSDDLRVISCSDDRTIRIWCAVKGTALLEPIMGSSGWIRAIAFSDGRVACGGDDAVVRVFDSNTGKEIMAPLHGHYSTIQSLAYSPDGKLLLSAGSDKTIRVWNTETGDQFCEPLLGHTATVTSVLFTPDGRYIISGGDEGSVKTWDLAALQTASRGNSLYRSARFLDAGAIFVALDHTSIRTAGLETRVTKSVTFAAEASPRITAAALSNDGSLAAVSDEKGVSVWDAVSGRRLHGPLQGHTDTVFAITFSQDSRKIATSGDDRTIRIWDAKDGVSICGPLEGHTGSVRSLSFSGSGKLVLSGSDDYSSRLWNAETGELVRENRAHKDWVRCVCMSSDDKIYATGSDDRSIIVYSVETGEPIYRPSTERTCETYVRALSISPDSDLIAHALFDNTVAVWDIKTGHIVCGPLYGHVEEICSLSFSSDSRKVISLSIDGTIRVWDISSPNAWYTSFDGESIASGGDDANVIVRNIVTGKELFPVLQGHSDWIRALSFSSDGELLASCSDDGSIRIWNARTGESTLGPIKQQTGSVRSVSFARDSRILAFGGEDKTVRICDLASSNPTESTQTFLGHKAGVNSVAFNVAGTRVVSGTSQGEIAVWDLTIAGAAVLPFEGHKGPISSVAFTPDSTQVVSAGEASVKIWEAASGNALTSLVEVSIGQINSIAVSPDGKRIIAGGQDSTVRILGIKTGAALAMPLRGHAGAVLSVAVSPDGRRIASSSSDEKVVVWNVDLNQSTTWPQSFERSLYDVEYCAMDNDGFFGERATFNNDSDGWVRGPNKELMFWVPPIYRKGLRTPGTLDTMGASQTIIDLRDFVHGKAWTQCKA</sequence>
<gene>
    <name evidence="1" type="ORF">BV25DRAFT_1539476</name>
</gene>
<organism evidence="1 2">
    <name type="scientific">Artomyces pyxidatus</name>
    <dbReference type="NCBI Taxonomy" id="48021"/>
    <lineage>
        <taxon>Eukaryota</taxon>
        <taxon>Fungi</taxon>
        <taxon>Dikarya</taxon>
        <taxon>Basidiomycota</taxon>
        <taxon>Agaricomycotina</taxon>
        <taxon>Agaricomycetes</taxon>
        <taxon>Russulales</taxon>
        <taxon>Auriscalpiaceae</taxon>
        <taxon>Artomyces</taxon>
    </lineage>
</organism>
<reference evidence="1" key="2">
    <citation type="journal article" date="2022" name="New Phytol.">
        <title>Evolutionary transition to the ectomycorrhizal habit in the genomes of a hyperdiverse lineage of mushroom-forming fungi.</title>
        <authorList>
            <person name="Looney B."/>
            <person name="Miyauchi S."/>
            <person name="Morin E."/>
            <person name="Drula E."/>
            <person name="Courty P.E."/>
            <person name="Kohler A."/>
            <person name="Kuo A."/>
            <person name="LaButti K."/>
            <person name="Pangilinan J."/>
            <person name="Lipzen A."/>
            <person name="Riley R."/>
            <person name="Andreopoulos W."/>
            <person name="He G."/>
            <person name="Johnson J."/>
            <person name="Nolan M."/>
            <person name="Tritt A."/>
            <person name="Barry K.W."/>
            <person name="Grigoriev I.V."/>
            <person name="Nagy L.G."/>
            <person name="Hibbett D."/>
            <person name="Henrissat B."/>
            <person name="Matheny P.B."/>
            <person name="Labbe J."/>
            <person name="Martin F.M."/>
        </authorList>
    </citation>
    <scope>NUCLEOTIDE SEQUENCE</scope>
    <source>
        <strain evidence="1">HHB10654</strain>
    </source>
</reference>
<name>A0ACB8SKD6_9AGAM</name>
<keyword evidence="2" id="KW-1185">Reference proteome</keyword>
<accession>A0ACB8SKD6</accession>
<protein>
    <submittedName>
        <fullName evidence="1">WD40 repeat-like protein</fullName>
    </submittedName>
</protein>
<evidence type="ECO:0000313" key="2">
    <source>
        <dbReference type="Proteomes" id="UP000814140"/>
    </source>
</evidence>
<evidence type="ECO:0000313" key="1">
    <source>
        <dbReference type="EMBL" id="KAI0056849.1"/>
    </source>
</evidence>